<keyword evidence="1" id="KW-0732">Signal</keyword>
<dbReference type="Proteomes" id="UP000095300">
    <property type="component" value="Unassembled WGS sequence"/>
</dbReference>
<keyword evidence="3" id="KW-1185">Reference proteome</keyword>
<dbReference type="VEuPathDB" id="VectorBase:SCAU014058"/>
<protein>
    <submittedName>
        <fullName evidence="2">Uncharacterized protein</fullName>
    </submittedName>
</protein>
<dbReference type="OrthoDB" id="7211176at2759"/>
<name>A0A1I8Q5C2_STOCA</name>
<feature type="chain" id="PRO_5009327716" evidence="1">
    <location>
        <begin position="30"/>
        <end position="198"/>
    </location>
</feature>
<evidence type="ECO:0000313" key="2">
    <source>
        <dbReference type="EnsemblMetazoa" id="SCAU014058-PA"/>
    </source>
</evidence>
<proteinExistence type="predicted"/>
<feature type="signal peptide" evidence="1">
    <location>
        <begin position="1"/>
        <end position="29"/>
    </location>
</feature>
<sequence>MSYLGRNLQAYQFLLGVVLLLALFAKVEGTKRCAELDEYCINHWDCCSNSCLSYKYRCVRTFNVFPYPFLGTASQQPTITLDELLAQNFGTQNRNGPRVAHSADKVINFVSRFNADENAINNDRTTVKIVLLDEKKEEAQPKQTEVPTTVVALANNAASSSLEGSVGEEPCKEIGSKCYHNSECCSQRCHGFLHQCVT</sequence>
<accession>A0A1I8Q5C2</accession>
<evidence type="ECO:0000313" key="3">
    <source>
        <dbReference type="Proteomes" id="UP000095300"/>
    </source>
</evidence>
<dbReference type="KEGG" id="scac:106091997"/>
<reference evidence="2" key="1">
    <citation type="submission" date="2020-05" db="UniProtKB">
        <authorList>
            <consortium name="EnsemblMetazoa"/>
        </authorList>
    </citation>
    <scope>IDENTIFICATION</scope>
    <source>
        <strain evidence="2">USDA</strain>
    </source>
</reference>
<evidence type="ECO:0000256" key="1">
    <source>
        <dbReference type="SAM" id="SignalP"/>
    </source>
</evidence>
<organism evidence="2 3">
    <name type="scientific">Stomoxys calcitrans</name>
    <name type="common">Stable fly</name>
    <name type="synonym">Conops calcitrans</name>
    <dbReference type="NCBI Taxonomy" id="35570"/>
    <lineage>
        <taxon>Eukaryota</taxon>
        <taxon>Metazoa</taxon>
        <taxon>Ecdysozoa</taxon>
        <taxon>Arthropoda</taxon>
        <taxon>Hexapoda</taxon>
        <taxon>Insecta</taxon>
        <taxon>Pterygota</taxon>
        <taxon>Neoptera</taxon>
        <taxon>Endopterygota</taxon>
        <taxon>Diptera</taxon>
        <taxon>Brachycera</taxon>
        <taxon>Muscomorpha</taxon>
        <taxon>Muscoidea</taxon>
        <taxon>Muscidae</taxon>
        <taxon>Stomoxys</taxon>
    </lineage>
</organism>
<dbReference type="EnsemblMetazoa" id="SCAU014058-RA">
    <property type="protein sequence ID" value="SCAU014058-PA"/>
    <property type="gene ID" value="SCAU014058"/>
</dbReference>
<dbReference type="AlphaFoldDB" id="A0A1I8Q5C2"/>
<gene>
    <name evidence="2" type="primary">106091997</name>
</gene>